<evidence type="ECO:0000256" key="1">
    <source>
        <dbReference type="SAM" id="MobiDB-lite"/>
    </source>
</evidence>
<reference evidence="2 3" key="1">
    <citation type="submission" date="2019-07" db="EMBL/GenBank/DDBJ databases">
        <title>Lysobacter weifangensis sp. nov., isolated from bensulfuron-methyl contaminated farmland soil.</title>
        <authorList>
            <person name="Zhao H."/>
        </authorList>
    </citation>
    <scope>NUCLEOTIDE SEQUENCE [LARGE SCALE GENOMIC DNA]</scope>
    <source>
        <strain evidence="2 3">CC-Bw-6</strain>
    </source>
</reference>
<protein>
    <submittedName>
        <fullName evidence="2">Transposase</fullName>
    </submittedName>
</protein>
<dbReference type="OrthoDB" id="6174090at2"/>
<proteinExistence type="predicted"/>
<accession>A0A516V3N9</accession>
<keyword evidence="3" id="KW-1185">Reference proteome</keyword>
<evidence type="ECO:0000313" key="3">
    <source>
        <dbReference type="Proteomes" id="UP000315891"/>
    </source>
</evidence>
<gene>
    <name evidence="2" type="ORF">FNZ56_04155</name>
</gene>
<dbReference type="RefSeq" id="WP_143878636.1">
    <property type="nucleotide sequence ID" value="NZ_BAABLZ010000001.1"/>
</dbReference>
<dbReference type="SUPFAM" id="SSF48295">
    <property type="entry name" value="TrpR-like"/>
    <property type="match status" value="1"/>
</dbReference>
<organism evidence="2 3">
    <name type="scientific">Pseudoluteimonas lycopersici</name>
    <dbReference type="NCBI Taxonomy" id="1324796"/>
    <lineage>
        <taxon>Bacteria</taxon>
        <taxon>Pseudomonadati</taxon>
        <taxon>Pseudomonadota</taxon>
        <taxon>Gammaproteobacteria</taxon>
        <taxon>Lysobacterales</taxon>
        <taxon>Lysobacteraceae</taxon>
        <taxon>Pseudoluteimonas</taxon>
    </lineage>
</organism>
<evidence type="ECO:0000313" key="2">
    <source>
        <dbReference type="EMBL" id="QDQ73123.1"/>
    </source>
</evidence>
<dbReference type="AlphaFoldDB" id="A0A516V3N9"/>
<name>A0A516V3N9_9GAMM</name>
<dbReference type="GO" id="GO:0004803">
    <property type="term" value="F:transposase activity"/>
    <property type="evidence" value="ECO:0007669"/>
    <property type="project" value="InterPro"/>
</dbReference>
<sequence>MPRKQHTLQEIVQILAEGLNGKRIKREVCRRHGITEQTFYRWLKKYPRAKEAHDAVILSNKTGSLHLLQALSGAPDPSENSQEDCGISDPYEEPEDAPPWEQLITEGRETSIGETPTTPAVTYHTAFRDRDRTVKIHGRLPRGEFEFVQIALPKDLHRLLKKSVDGSLNQALIGLVRYALEALDRDGQTLHLFDASLPRPQLPSKKPRVKFLKDFNQ</sequence>
<dbReference type="InterPro" id="IPR010921">
    <property type="entry name" value="Trp_repressor/repl_initiator"/>
</dbReference>
<dbReference type="Pfam" id="PF01527">
    <property type="entry name" value="HTH_Tnp_1"/>
    <property type="match status" value="1"/>
</dbReference>
<dbReference type="InterPro" id="IPR002514">
    <property type="entry name" value="Transposase_8"/>
</dbReference>
<feature type="region of interest" description="Disordered" evidence="1">
    <location>
        <begin position="71"/>
        <end position="96"/>
    </location>
</feature>
<dbReference type="Proteomes" id="UP000315891">
    <property type="component" value="Chromosome"/>
</dbReference>
<dbReference type="EMBL" id="CP041742">
    <property type="protein sequence ID" value="QDQ73123.1"/>
    <property type="molecule type" value="Genomic_DNA"/>
</dbReference>
<dbReference type="GO" id="GO:0043565">
    <property type="term" value="F:sequence-specific DNA binding"/>
    <property type="evidence" value="ECO:0007669"/>
    <property type="project" value="InterPro"/>
</dbReference>
<dbReference type="GO" id="GO:0006313">
    <property type="term" value="P:DNA transposition"/>
    <property type="evidence" value="ECO:0007669"/>
    <property type="project" value="InterPro"/>
</dbReference>